<dbReference type="InterPro" id="IPR036938">
    <property type="entry name" value="PAP2/HPO_sf"/>
</dbReference>
<organism evidence="8 9">
    <name type="scientific">Metschnikowia aff. pulcherrima</name>
    <dbReference type="NCBI Taxonomy" id="2163413"/>
    <lineage>
        <taxon>Eukaryota</taxon>
        <taxon>Fungi</taxon>
        <taxon>Dikarya</taxon>
        <taxon>Ascomycota</taxon>
        <taxon>Saccharomycotina</taxon>
        <taxon>Pichiomycetes</taxon>
        <taxon>Metschnikowiaceae</taxon>
        <taxon>Metschnikowia</taxon>
    </lineage>
</organism>
<name>A0A4P6XP57_9ASCO</name>
<comment type="subcellular location">
    <subcellularLocation>
        <location evidence="6">Endoplasmic reticulum membrane</location>
        <topology evidence="6">Multi-pass membrane protein</topology>
    </subcellularLocation>
    <subcellularLocation>
        <location evidence="1">Membrane</location>
        <topology evidence="1">Multi-pass membrane protein</topology>
    </subcellularLocation>
</comment>
<protein>
    <recommendedName>
        <fullName evidence="6">Dolichyldiphosphatase</fullName>
        <ecNumber evidence="6">3.6.1.43</ecNumber>
    </recommendedName>
</protein>
<dbReference type="SUPFAM" id="SSF48317">
    <property type="entry name" value="Acid phosphatase/Vanadium-dependent haloperoxidase"/>
    <property type="match status" value="1"/>
</dbReference>
<comment type="similarity">
    <text evidence="6">Belongs to the dolichyldiphosphatase family.</text>
</comment>
<evidence type="ECO:0000256" key="6">
    <source>
        <dbReference type="RuleBase" id="RU367078"/>
    </source>
</evidence>
<dbReference type="EMBL" id="CP034457">
    <property type="protein sequence ID" value="QBM87464.1"/>
    <property type="molecule type" value="Genomic_DNA"/>
</dbReference>
<dbReference type="Pfam" id="PF01569">
    <property type="entry name" value="PAP2"/>
    <property type="match status" value="1"/>
</dbReference>
<dbReference type="GO" id="GO:0008610">
    <property type="term" value="P:lipid biosynthetic process"/>
    <property type="evidence" value="ECO:0007669"/>
    <property type="project" value="TreeGrafter"/>
</dbReference>
<feature type="transmembrane region" description="Helical" evidence="6">
    <location>
        <begin position="20"/>
        <end position="45"/>
    </location>
</feature>
<accession>A0A4P6XP57</accession>
<dbReference type="GO" id="GO:0047874">
    <property type="term" value="F:dolichyldiphosphatase activity"/>
    <property type="evidence" value="ECO:0007669"/>
    <property type="project" value="UniProtKB-UniRule"/>
</dbReference>
<keyword evidence="3 6" id="KW-0378">Hydrolase</keyword>
<evidence type="ECO:0000313" key="8">
    <source>
        <dbReference type="EMBL" id="QBM87464.1"/>
    </source>
</evidence>
<feature type="domain" description="Phosphatidic acid phosphatase type 2/haloperoxidase" evidence="7">
    <location>
        <begin position="55"/>
        <end position="168"/>
    </location>
</feature>
<evidence type="ECO:0000256" key="4">
    <source>
        <dbReference type="ARBA" id="ARBA00022989"/>
    </source>
</evidence>
<dbReference type="STRING" id="2163413.A0A4P6XP57"/>
<gene>
    <name evidence="8" type="primary">MPUL0B06660</name>
    <name evidence="8" type="ORF">METSCH_B06660</name>
</gene>
<evidence type="ECO:0000256" key="1">
    <source>
        <dbReference type="ARBA" id="ARBA00004141"/>
    </source>
</evidence>
<dbReference type="CDD" id="cd03382">
    <property type="entry name" value="PAP2_dolichyldiphosphatase"/>
    <property type="match status" value="1"/>
</dbReference>
<evidence type="ECO:0000259" key="7">
    <source>
        <dbReference type="SMART" id="SM00014"/>
    </source>
</evidence>
<dbReference type="GO" id="GO:0005789">
    <property type="term" value="C:endoplasmic reticulum membrane"/>
    <property type="evidence" value="ECO:0007669"/>
    <property type="project" value="UniProtKB-SubCell"/>
</dbReference>
<dbReference type="GO" id="GO:0006487">
    <property type="term" value="P:protein N-linked glycosylation"/>
    <property type="evidence" value="ECO:0007669"/>
    <property type="project" value="UniProtKB-UniRule"/>
</dbReference>
<dbReference type="InterPro" id="IPR000326">
    <property type="entry name" value="PAP2/HPO"/>
</dbReference>
<dbReference type="EC" id="3.6.1.43" evidence="6"/>
<evidence type="ECO:0000256" key="5">
    <source>
        <dbReference type="ARBA" id="ARBA00023136"/>
    </source>
</evidence>
<comment type="function">
    <text evidence="6">Required for efficient N-glycosylation. Necessary for maintaining optimal levels of dolichol-linked oligosaccharides. Hydrolyzes dolichyl pyrophosphate at a very high rate and dolichyl monophosphate at a much lower rate. Does not act on phosphatidate.</text>
</comment>
<keyword evidence="9" id="KW-1185">Reference proteome</keyword>
<keyword evidence="5 6" id="KW-0472">Membrane</keyword>
<evidence type="ECO:0000313" key="9">
    <source>
        <dbReference type="Proteomes" id="UP000292447"/>
    </source>
</evidence>
<dbReference type="AlphaFoldDB" id="A0A4P6XP57"/>
<comment type="catalytic activity">
    <reaction evidence="6">
        <text>a di-trans,poly-cis-dolichyl diphosphate + H2O = a di-trans,poly-cis-dolichyl phosphate + phosphate + H(+)</text>
        <dbReference type="Rhea" id="RHEA:14385"/>
        <dbReference type="Rhea" id="RHEA-COMP:19498"/>
        <dbReference type="Rhea" id="RHEA-COMP:19506"/>
        <dbReference type="ChEBI" id="CHEBI:15377"/>
        <dbReference type="ChEBI" id="CHEBI:15378"/>
        <dbReference type="ChEBI" id="CHEBI:43474"/>
        <dbReference type="ChEBI" id="CHEBI:57497"/>
        <dbReference type="ChEBI" id="CHEBI:57683"/>
        <dbReference type="EC" id="3.6.1.43"/>
    </reaction>
</comment>
<dbReference type="Gene3D" id="1.20.144.10">
    <property type="entry name" value="Phosphatidic acid phosphatase type 2/haloperoxidase"/>
    <property type="match status" value="1"/>
</dbReference>
<dbReference type="Proteomes" id="UP000292447">
    <property type="component" value="Chromosome II"/>
</dbReference>
<keyword evidence="6" id="KW-0256">Endoplasmic reticulum</keyword>
<keyword evidence="4 6" id="KW-1133">Transmembrane helix</keyword>
<comment type="pathway">
    <text evidence="6">Protein modification; protein glycosylation.</text>
</comment>
<dbReference type="SMART" id="SM00014">
    <property type="entry name" value="acidPPc"/>
    <property type="match status" value="1"/>
</dbReference>
<keyword evidence="2 6" id="KW-0812">Transmembrane</keyword>
<evidence type="ECO:0000256" key="3">
    <source>
        <dbReference type="ARBA" id="ARBA00022801"/>
    </source>
</evidence>
<evidence type="ECO:0000256" key="2">
    <source>
        <dbReference type="ARBA" id="ARBA00022692"/>
    </source>
</evidence>
<dbReference type="UniPathway" id="UPA00378"/>
<feature type="transmembrane region" description="Helical" evidence="6">
    <location>
        <begin position="101"/>
        <end position="119"/>
    </location>
</feature>
<dbReference type="InterPro" id="IPR039667">
    <property type="entry name" value="Dolichyldiphosphatase_PAP2"/>
</dbReference>
<dbReference type="PANTHER" id="PTHR11247:SF1">
    <property type="entry name" value="DOLICHYLDIPHOSPHATASE 1"/>
    <property type="match status" value="1"/>
</dbReference>
<feature type="transmembrane region" description="Helical" evidence="6">
    <location>
        <begin position="152"/>
        <end position="174"/>
    </location>
</feature>
<proteinExistence type="inferred from homology"/>
<dbReference type="PANTHER" id="PTHR11247">
    <property type="entry name" value="PALMITOYL-PROTEIN THIOESTERASE/DOLICHYLDIPHOSPHATASE 1"/>
    <property type="match status" value="1"/>
</dbReference>
<reference evidence="9" key="1">
    <citation type="submission" date="2019-03" db="EMBL/GenBank/DDBJ databases">
        <title>Snf2 controls pulcherriminic acid biosynthesis and connects pigmentation and antifungal activity of the yeast Metschnikowia pulcherrima.</title>
        <authorList>
            <person name="Gore-Lloyd D."/>
            <person name="Sumann I."/>
            <person name="Brachmann A.O."/>
            <person name="Schneeberger K."/>
            <person name="Ortiz-Merino R.A."/>
            <person name="Moreno-Beltran M."/>
            <person name="Schlaefli M."/>
            <person name="Kirner P."/>
            <person name="Santos Kron A."/>
            <person name="Wolfe K.H."/>
            <person name="Piel J."/>
            <person name="Ahrens C.H."/>
            <person name="Henk D."/>
            <person name="Freimoser F.M."/>
        </authorList>
    </citation>
    <scope>NUCLEOTIDE SEQUENCE [LARGE SCALE GENOMIC DNA]</scope>
    <source>
        <strain evidence="9">APC 1.2</strain>
    </source>
</reference>
<sequence>MEYNPVPFYHTYILYDPNDVVSTACVQFLLFPIYVMVFYTLWFLVTREIQPVITVGGHLTNEVINSIIKHMVKQPRPEFHKNFGEGALGLGHGMPLAHSQFMGFFALFFLCVVMLQTPGTRVHKAGMAAFLIVTSAGVAFSRVYLQYHTAPQVVVGVAVGVLWGLVYFIILSLARDVGLVDWVLLWRIVRYFSVKDSYYLCYRLFEEEARQLDEQRQARVKTRKD</sequence>
<feature type="transmembrane region" description="Helical" evidence="6">
    <location>
        <begin position="125"/>
        <end position="145"/>
    </location>
</feature>